<evidence type="ECO:0000313" key="2">
    <source>
        <dbReference type="Proteomes" id="UP000095287"/>
    </source>
</evidence>
<evidence type="ECO:0000313" key="3">
    <source>
        <dbReference type="WBParaSite" id="L893_g14453.t2"/>
    </source>
</evidence>
<dbReference type="WBParaSite" id="L893_g14453.t2">
    <property type="protein sequence ID" value="L893_g14453.t2"/>
    <property type="gene ID" value="L893_g14453"/>
</dbReference>
<sequence length="320" mass="36761">MNAREMKMPPLSPPQLPSMMRRLRRIRRLTDSLDEDRHGISTWLPDTYVCSNKQLLLPPSCPHSDESDLNSFLPSPPSHPLNRAAQSTSNRKARNSHGPEVIPGHDCHLRLLFHSPSPQRSYSLSRISQLCHVSHFKPPHEESEVTSAIKHWTRTSLLPHTFFKAFIFFAWPSTPGGSRIDAWTSFSLRTASHHESEKQFRIIEMSQLISFPIRSRVRYPDHKVPHRFLFICFSKSRSHAAAVHWQVPEFAPGPDSRQGLLFRHNFKAPLLSSISNSSNQNHCVHRVWTSFTHERVFQSMPPSGEPQDTEHSRSGIDPWT</sequence>
<dbReference type="AlphaFoldDB" id="A0A1I7YBJ8"/>
<feature type="region of interest" description="Disordered" evidence="1">
    <location>
        <begin position="298"/>
        <end position="320"/>
    </location>
</feature>
<name>A0A1I7YBJ8_9BILA</name>
<keyword evidence="2" id="KW-1185">Reference proteome</keyword>
<protein>
    <submittedName>
        <fullName evidence="3">CARMIL_C domain-containing protein</fullName>
    </submittedName>
</protein>
<organism evidence="2 3">
    <name type="scientific">Steinernema glaseri</name>
    <dbReference type="NCBI Taxonomy" id="37863"/>
    <lineage>
        <taxon>Eukaryota</taxon>
        <taxon>Metazoa</taxon>
        <taxon>Ecdysozoa</taxon>
        <taxon>Nematoda</taxon>
        <taxon>Chromadorea</taxon>
        <taxon>Rhabditida</taxon>
        <taxon>Tylenchina</taxon>
        <taxon>Panagrolaimomorpha</taxon>
        <taxon>Strongyloidoidea</taxon>
        <taxon>Steinernematidae</taxon>
        <taxon>Steinernema</taxon>
    </lineage>
</organism>
<reference evidence="3" key="1">
    <citation type="submission" date="2016-11" db="UniProtKB">
        <authorList>
            <consortium name="WormBaseParasite"/>
        </authorList>
    </citation>
    <scope>IDENTIFICATION</scope>
</reference>
<accession>A0A1I7YBJ8</accession>
<feature type="region of interest" description="Disordered" evidence="1">
    <location>
        <begin position="66"/>
        <end position="98"/>
    </location>
</feature>
<evidence type="ECO:0000256" key="1">
    <source>
        <dbReference type="SAM" id="MobiDB-lite"/>
    </source>
</evidence>
<dbReference type="Proteomes" id="UP000095287">
    <property type="component" value="Unplaced"/>
</dbReference>
<proteinExistence type="predicted"/>